<dbReference type="PANTHER" id="PTHR34820">
    <property type="entry name" value="INNER MEMBRANE PROTEIN YEBZ"/>
    <property type="match status" value="1"/>
</dbReference>
<feature type="domain" description="CopC" evidence="10">
    <location>
        <begin position="75"/>
        <end position="171"/>
    </location>
</feature>
<keyword evidence="2" id="KW-1003">Cell membrane</keyword>
<evidence type="ECO:0000313" key="13">
    <source>
        <dbReference type="Proteomes" id="UP001500503"/>
    </source>
</evidence>
<dbReference type="Proteomes" id="UP001500503">
    <property type="component" value="Unassembled WGS sequence"/>
</dbReference>
<feature type="domain" description="Copper resistance protein D" evidence="11">
    <location>
        <begin position="388"/>
        <end position="491"/>
    </location>
</feature>
<keyword evidence="4" id="KW-0479">Metal-binding</keyword>
<feature type="transmembrane region" description="Helical" evidence="9">
    <location>
        <begin position="198"/>
        <end position="217"/>
    </location>
</feature>
<dbReference type="Gene3D" id="2.60.40.1220">
    <property type="match status" value="1"/>
</dbReference>
<evidence type="ECO:0000256" key="9">
    <source>
        <dbReference type="SAM" id="Phobius"/>
    </source>
</evidence>
<comment type="caution">
    <text evidence="12">The sequence shown here is derived from an EMBL/GenBank/DDBJ whole genome shotgun (WGS) entry which is preliminary data.</text>
</comment>
<evidence type="ECO:0000256" key="2">
    <source>
        <dbReference type="ARBA" id="ARBA00022475"/>
    </source>
</evidence>
<keyword evidence="13" id="KW-1185">Reference proteome</keyword>
<dbReference type="InterPro" id="IPR014755">
    <property type="entry name" value="Cu-Rt/internalin_Ig-like"/>
</dbReference>
<gene>
    <name evidence="12" type="ORF">GCM10023191_024140</name>
</gene>
<keyword evidence="6 9" id="KW-1133">Transmembrane helix</keyword>
<dbReference type="Pfam" id="PF05425">
    <property type="entry name" value="CopD"/>
    <property type="match status" value="1"/>
</dbReference>
<comment type="subcellular location">
    <subcellularLocation>
        <location evidence="1">Cell membrane</location>
        <topology evidence="1">Multi-pass membrane protein</topology>
    </subcellularLocation>
</comment>
<proteinExistence type="predicted"/>
<dbReference type="InterPro" id="IPR014756">
    <property type="entry name" value="Ig_E-set"/>
</dbReference>
<dbReference type="SUPFAM" id="SSF81296">
    <property type="entry name" value="E set domains"/>
    <property type="match status" value="1"/>
</dbReference>
<feature type="transmembrane region" description="Helical" evidence="9">
    <location>
        <begin position="229"/>
        <end position="248"/>
    </location>
</feature>
<evidence type="ECO:0000313" key="12">
    <source>
        <dbReference type="EMBL" id="GAA4491018.1"/>
    </source>
</evidence>
<feature type="transmembrane region" description="Helical" evidence="9">
    <location>
        <begin position="314"/>
        <end position="334"/>
    </location>
</feature>
<keyword evidence="7" id="KW-0186">Copper</keyword>
<evidence type="ECO:0000259" key="10">
    <source>
        <dbReference type="Pfam" id="PF04234"/>
    </source>
</evidence>
<feature type="transmembrane region" description="Helical" evidence="9">
    <location>
        <begin position="275"/>
        <end position="294"/>
    </location>
</feature>
<dbReference type="InterPro" id="IPR007348">
    <property type="entry name" value="CopC_dom"/>
</dbReference>
<evidence type="ECO:0000256" key="4">
    <source>
        <dbReference type="ARBA" id="ARBA00022723"/>
    </source>
</evidence>
<organism evidence="12 13">
    <name type="scientific">Actinoallomurus oryzae</name>
    <dbReference type="NCBI Taxonomy" id="502180"/>
    <lineage>
        <taxon>Bacteria</taxon>
        <taxon>Bacillati</taxon>
        <taxon>Actinomycetota</taxon>
        <taxon>Actinomycetes</taxon>
        <taxon>Streptosporangiales</taxon>
        <taxon>Thermomonosporaceae</taxon>
        <taxon>Actinoallomurus</taxon>
    </lineage>
</organism>
<sequence>MRRAGGSVRAGDACGGDGFDSVGPHRRLLTAMFRLANRSGHRRRTVRILLIAAFVLGGFVVEVTVGALSRPAYAHAQLLQTSPVDEAVAAAPPKRAWLRFDEAVTPTPESIQLLDPDGHKVKIGAPGHADGKANTVAASLPPGLAKGTYTVAWRVVSADSHAISGAFRFSVGAPSVSVTSLDQGTSPVTSAAHAVGRGLAFLGLALALGGTVFFGVVWPAGARERRGRLIVWAGFVALGLGTVVVFLAQGPYATGESPATAFDPGVLRLTLDARIGRALLARLGIALALAAVFANVIRRQGGDDRGDAEAKTPATVLVLGAICGLGLVLTWPLTDHAHTGSQAWLAVPATSLHLLAITLWFGGLVPLTVCVVSPAADRSARADLLTPALPRFSGLAQVCFTAIAVTGLYLAWREVGTFGALGGTGYGRLLLVKFGVVLVIVALAARGRRFAQRYARGPREAAPAGALGRLRLSVAAEIVLGVGVLSLATVLVNTAPARTSYAPPVHEKVAVPATAGTHTGLDGGHVEVKLTPARQGPNVADIYLVAKDESLVNVPEVSGRLEPRNKSIGTLPVKLSAAEPGHYVASAMSIPYPGPWVLWLNIRTSDFDETPVHIPFTAR</sequence>
<evidence type="ECO:0000256" key="1">
    <source>
        <dbReference type="ARBA" id="ARBA00004651"/>
    </source>
</evidence>
<dbReference type="Pfam" id="PF04234">
    <property type="entry name" value="CopC"/>
    <property type="match status" value="1"/>
</dbReference>
<accession>A0ABP8PPI6</accession>
<evidence type="ECO:0000256" key="7">
    <source>
        <dbReference type="ARBA" id="ARBA00023008"/>
    </source>
</evidence>
<dbReference type="InterPro" id="IPR008457">
    <property type="entry name" value="Cu-R_CopD_dom"/>
</dbReference>
<evidence type="ECO:0000256" key="6">
    <source>
        <dbReference type="ARBA" id="ARBA00022989"/>
    </source>
</evidence>
<feature type="transmembrane region" description="Helical" evidence="9">
    <location>
        <begin position="424"/>
        <end position="445"/>
    </location>
</feature>
<protein>
    <submittedName>
        <fullName evidence="12">Copper resistance protein CopC</fullName>
    </submittedName>
</protein>
<keyword evidence="5" id="KW-0732">Signal</keyword>
<name>A0ABP8PPI6_9ACTN</name>
<feature type="transmembrane region" description="Helical" evidence="9">
    <location>
        <begin position="48"/>
        <end position="69"/>
    </location>
</feature>
<keyword evidence="3 9" id="KW-0812">Transmembrane</keyword>
<evidence type="ECO:0000256" key="5">
    <source>
        <dbReference type="ARBA" id="ARBA00022729"/>
    </source>
</evidence>
<feature type="transmembrane region" description="Helical" evidence="9">
    <location>
        <begin position="388"/>
        <end position="412"/>
    </location>
</feature>
<feature type="transmembrane region" description="Helical" evidence="9">
    <location>
        <begin position="354"/>
        <end position="376"/>
    </location>
</feature>
<evidence type="ECO:0000256" key="3">
    <source>
        <dbReference type="ARBA" id="ARBA00022692"/>
    </source>
</evidence>
<reference evidence="13" key="1">
    <citation type="journal article" date="2019" name="Int. J. Syst. Evol. Microbiol.">
        <title>The Global Catalogue of Microorganisms (GCM) 10K type strain sequencing project: providing services to taxonomists for standard genome sequencing and annotation.</title>
        <authorList>
            <consortium name="The Broad Institute Genomics Platform"/>
            <consortium name="The Broad Institute Genome Sequencing Center for Infectious Disease"/>
            <person name="Wu L."/>
            <person name="Ma J."/>
        </authorList>
    </citation>
    <scope>NUCLEOTIDE SEQUENCE [LARGE SCALE GENOMIC DNA]</scope>
    <source>
        <strain evidence="13">JCM 17933</strain>
    </source>
</reference>
<dbReference type="EMBL" id="BAABHF010000016">
    <property type="protein sequence ID" value="GAA4491018.1"/>
    <property type="molecule type" value="Genomic_DNA"/>
</dbReference>
<evidence type="ECO:0000259" key="11">
    <source>
        <dbReference type="Pfam" id="PF05425"/>
    </source>
</evidence>
<keyword evidence="8 9" id="KW-0472">Membrane</keyword>
<dbReference type="InterPro" id="IPR032694">
    <property type="entry name" value="CopC/D"/>
</dbReference>
<dbReference type="PANTHER" id="PTHR34820:SF4">
    <property type="entry name" value="INNER MEMBRANE PROTEIN YEBZ"/>
    <property type="match status" value="1"/>
</dbReference>
<evidence type="ECO:0000256" key="8">
    <source>
        <dbReference type="ARBA" id="ARBA00023136"/>
    </source>
</evidence>